<reference evidence="4 5" key="1">
    <citation type="journal article" date="2016" name="Mol. Biol. Evol.">
        <title>Comparative Genomics of Early-Diverging Mushroom-Forming Fungi Provides Insights into the Origins of Lignocellulose Decay Capabilities.</title>
        <authorList>
            <person name="Nagy L.G."/>
            <person name="Riley R."/>
            <person name="Tritt A."/>
            <person name="Adam C."/>
            <person name="Daum C."/>
            <person name="Floudas D."/>
            <person name="Sun H."/>
            <person name="Yadav J.S."/>
            <person name="Pangilinan J."/>
            <person name="Larsson K.H."/>
            <person name="Matsuura K."/>
            <person name="Barry K."/>
            <person name="Labutti K."/>
            <person name="Kuo R."/>
            <person name="Ohm R.A."/>
            <person name="Bhattacharya S.S."/>
            <person name="Shirouzu T."/>
            <person name="Yoshinaga Y."/>
            <person name="Martin F.M."/>
            <person name="Grigoriev I.V."/>
            <person name="Hibbett D.S."/>
        </authorList>
    </citation>
    <scope>NUCLEOTIDE SEQUENCE [LARGE SCALE GENOMIC DNA]</scope>
    <source>
        <strain evidence="4 5">HHB12733</strain>
    </source>
</reference>
<name>A0A165DDS4_9BASI</name>
<dbReference type="Pfam" id="PF26053">
    <property type="entry name" value="DUF8016"/>
    <property type="match status" value="1"/>
</dbReference>
<dbReference type="Pfam" id="PF01425">
    <property type="entry name" value="Amidase"/>
    <property type="match status" value="1"/>
</dbReference>
<dbReference type="InterPro" id="IPR023631">
    <property type="entry name" value="Amidase_dom"/>
</dbReference>
<feature type="chain" id="PRO_5007856490" evidence="1">
    <location>
        <begin position="21"/>
        <end position="662"/>
    </location>
</feature>
<feature type="signal peptide" evidence="1">
    <location>
        <begin position="1"/>
        <end position="20"/>
    </location>
</feature>
<organism evidence="4 5">
    <name type="scientific">Calocera cornea HHB12733</name>
    <dbReference type="NCBI Taxonomy" id="1353952"/>
    <lineage>
        <taxon>Eukaryota</taxon>
        <taxon>Fungi</taxon>
        <taxon>Dikarya</taxon>
        <taxon>Basidiomycota</taxon>
        <taxon>Agaricomycotina</taxon>
        <taxon>Dacrymycetes</taxon>
        <taxon>Dacrymycetales</taxon>
        <taxon>Dacrymycetaceae</taxon>
        <taxon>Calocera</taxon>
    </lineage>
</organism>
<dbReference type="PANTHER" id="PTHR46310">
    <property type="entry name" value="AMIDASE 1"/>
    <property type="match status" value="1"/>
</dbReference>
<accession>A0A165DDS4</accession>
<dbReference type="EMBL" id="KV424061">
    <property type="protein sequence ID" value="KZT52591.1"/>
    <property type="molecule type" value="Genomic_DNA"/>
</dbReference>
<protein>
    <submittedName>
        <fullName evidence="4">Amidase signature enzyme</fullName>
    </submittedName>
</protein>
<dbReference type="PANTHER" id="PTHR46310:SF7">
    <property type="entry name" value="AMIDASE 1"/>
    <property type="match status" value="1"/>
</dbReference>
<dbReference type="InterPro" id="IPR036928">
    <property type="entry name" value="AS_sf"/>
</dbReference>
<dbReference type="InParanoid" id="A0A165DDS4"/>
<dbReference type="Gene3D" id="3.90.1300.10">
    <property type="entry name" value="Amidase signature (AS) domain"/>
    <property type="match status" value="1"/>
</dbReference>
<sequence>MVRMLSLSLAVLAALPFTAASAKLSTFQRRWTGATGDEPSLGFSIGSKSYYVPLFTAYHFSVSAGPFGTFEHYFPVTVVDVNGTASCSAVEALIEEYLTKDDVFDPTFAAGIYLQSADSISPDALSCLQSKYGTSVVFSSGASVDGLRSTANVATLSGSSVPAGPYIASFVDGKVIFAKVYLLYRDTQQAFTTPLVASADSQTYSVASVELPGFETLAIPVPSRIYYINQTTPERPLTGLRIGVKDIYDVAGIKTGCGNRAFWELYPPRTANSNPVQRLIDQGAIIVGKTKTSQFANGETATADWVDQISPFNPRGDGYQDPSSSSSGSGASMGAYSWLDHAIGSDTGGSIRNPAGVQGLYGIRPTLGAIDLTGVMPLAHSMDTAGYFARDANSFSTFGKAWYGDRFSSYPSFPKDLLVPADYWPSSALAQPIFDSFISKLQGFLGATISNTTLNQIWNATALPEVNATLTNYMNTTYPVIIGYDQYMNWTVPFYNDYKAANPGQGLPFADPVPISRWGWAVLQGGAAYDTELAKQAYFTNWTGANLLKADPTTCSNTLLLYPQSAARTTYRNAYRTAPGIPSGFSSSRISNLAGLPEIVIPLGQAPYNSTISGVQDYLPVTISVVAAKNCDYMLFDLTEKLQNAGIITSVLTGRYSYPLSS</sequence>
<evidence type="ECO:0000259" key="2">
    <source>
        <dbReference type="Pfam" id="PF01425"/>
    </source>
</evidence>
<gene>
    <name evidence="4" type="ORF">CALCODRAFT_520604</name>
</gene>
<dbReference type="InterPro" id="IPR058329">
    <property type="entry name" value="Arp1_N"/>
</dbReference>
<dbReference type="SUPFAM" id="SSF75304">
    <property type="entry name" value="Amidase signature (AS) enzymes"/>
    <property type="match status" value="1"/>
</dbReference>
<keyword evidence="5" id="KW-1185">Reference proteome</keyword>
<proteinExistence type="predicted"/>
<dbReference type="Proteomes" id="UP000076842">
    <property type="component" value="Unassembled WGS sequence"/>
</dbReference>
<dbReference type="OrthoDB" id="5423360at2759"/>
<evidence type="ECO:0000259" key="3">
    <source>
        <dbReference type="Pfam" id="PF26053"/>
    </source>
</evidence>
<dbReference type="AlphaFoldDB" id="A0A165DDS4"/>
<evidence type="ECO:0000313" key="4">
    <source>
        <dbReference type="EMBL" id="KZT52591.1"/>
    </source>
</evidence>
<keyword evidence="1" id="KW-0732">Signal</keyword>
<feature type="domain" description="Amidase" evidence="2">
    <location>
        <begin position="232"/>
        <end position="403"/>
    </location>
</feature>
<evidence type="ECO:0000313" key="5">
    <source>
        <dbReference type="Proteomes" id="UP000076842"/>
    </source>
</evidence>
<evidence type="ECO:0000256" key="1">
    <source>
        <dbReference type="SAM" id="SignalP"/>
    </source>
</evidence>
<dbReference type="STRING" id="1353952.A0A165DDS4"/>
<feature type="domain" description="Scytalone dehydratase-like protein Arp1 N-terminal" evidence="3">
    <location>
        <begin position="71"/>
        <end position="181"/>
    </location>
</feature>